<dbReference type="EMBL" id="JAPDDP010000078">
    <property type="protein sequence ID" value="MDA0184525.1"/>
    <property type="molecule type" value="Genomic_DNA"/>
</dbReference>
<organism evidence="1 2">
    <name type="scientific">Solirubrobacter phytolaccae</name>
    <dbReference type="NCBI Taxonomy" id="1404360"/>
    <lineage>
        <taxon>Bacteria</taxon>
        <taxon>Bacillati</taxon>
        <taxon>Actinomycetota</taxon>
        <taxon>Thermoleophilia</taxon>
        <taxon>Solirubrobacterales</taxon>
        <taxon>Solirubrobacteraceae</taxon>
        <taxon>Solirubrobacter</taxon>
    </lineage>
</organism>
<evidence type="ECO:0000313" key="2">
    <source>
        <dbReference type="Proteomes" id="UP001147653"/>
    </source>
</evidence>
<dbReference type="RefSeq" id="WP_270028980.1">
    <property type="nucleotide sequence ID" value="NZ_JAPDDP010000078.1"/>
</dbReference>
<dbReference type="InterPro" id="IPR046196">
    <property type="entry name" value="DUF6228"/>
</dbReference>
<name>A0A9X3ND89_9ACTN</name>
<protein>
    <submittedName>
        <fullName evidence="1">DUF6228 family protein</fullName>
    </submittedName>
</protein>
<accession>A0A9X3ND89</accession>
<dbReference type="AlphaFoldDB" id="A0A9X3ND89"/>
<dbReference type="Proteomes" id="UP001147653">
    <property type="component" value="Unassembled WGS sequence"/>
</dbReference>
<proteinExistence type="predicted"/>
<evidence type="ECO:0000313" key="1">
    <source>
        <dbReference type="EMBL" id="MDA0184525.1"/>
    </source>
</evidence>
<reference evidence="1" key="1">
    <citation type="submission" date="2022-10" db="EMBL/GenBank/DDBJ databases">
        <title>The WGS of Solirubrobacter phytolaccae KCTC 29190.</title>
        <authorList>
            <person name="Jiang Z."/>
        </authorList>
    </citation>
    <scope>NUCLEOTIDE SEQUENCE</scope>
    <source>
        <strain evidence="1">KCTC 29190</strain>
    </source>
</reference>
<dbReference type="Pfam" id="PF19739">
    <property type="entry name" value="DUF6228"/>
    <property type="match status" value="1"/>
</dbReference>
<gene>
    <name evidence="1" type="ORF">OJ997_29755</name>
</gene>
<sequence length="170" mass="19280">MATEPVSLRALDLSALGREIEHSSDEGWTTARHPVLRAEIESLDAASRLTIEIEESPGFDARWSVELRTPELTARHGFWTGETPERLVEFFDDLARSWRGWVHDKVLSAMEHDFRLRATHDGTGHVTLWIGFGPDLTENERYWHLVAPLELEAGALDRLAAQMRAELTVP</sequence>
<comment type="caution">
    <text evidence="1">The sequence shown here is derived from an EMBL/GenBank/DDBJ whole genome shotgun (WGS) entry which is preliminary data.</text>
</comment>
<keyword evidence="2" id="KW-1185">Reference proteome</keyword>